<accession>A0ABT4B331</accession>
<name>A0ABT4B331_9ACTN</name>
<dbReference type="EMBL" id="JAPNTZ010000008">
    <property type="protein sequence ID" value="MCY1140885.1"/>
    <property type="molecule type" value="Genomic_DNA"/>
</dbReference>
<dbReference type="Proteomes" id="UP001151002">
    <property type="component" value="Unassembled WGS sequence"/>
</dbReference>
<keyword evidence="2" id="KW-1185">Reference proteome</keyword>
<organism evidence="1 2">
    <name type="scientific">Paractinoplanes pyxinae</name>
    <dbReference type="NCBI Taxonomy" id="2997416"/>
    <lineage>
        <taxon>Bacteria</taxon>
        <taxon>Bacillati</taxon>
        <taxon>Actinomycetota</taxon>
        <taxon>Actinomycetes</taxon>
        <taxon>Micromonosporales</taxon>
        <taxon>Micromonosporaceae</taxon>
        <taxon>Paractinoplanes</taxon>
    </lineage>
</organism>
<protein>
    <submittedName>
        <fullName evidence="1">Uncharacterized protein</fullName>
    </submittedName>
</protein>
<proteinExistence type="predicted"/>
<evidence type="ECO:0000313" key="2">
    <source>
        <dbReference type="Proteomes" id="UP001151002"/>
    </source>
</evidence>
<comment type="caution">
    <text evidence="1">The sequence shown here is derived from an EMBL/GenBank/DDBJ whole genome shotgun (WGS) entry which is preliminary data.</text>
</comment>
<gene>
    <name evidence="1" type="ORF">OWR29_23040</name>
</gene>
<dbReference type="RefSeq" id="WP_267565230.1">
    <property type="nucleotide sequence ID" value="NZ_JAPNTZ010000008.1"/>
</dbReference>
<sequence>MREINRSSPEYGDQYSVHYSEADVIPKSPSMLPLEVHPVRCEITDIVSPVRPAVPSSEFEKWEPIEVTVLADSIDVPAVSLFGVIDRVEVRDSFCVVVSDDGKLEHRLVRQIDTVAFDAGQLRESIGFVASYILRRLVDDPDSLVLNGVFQALVFASLETRRTREIVSTGSAEHMNVNVYDCERASVGDRARVVIHDKKREDTATASIAELIPGRPGLVRALARLLATPGDLVCLRGLDEAVAHAASSMSSEAIFDAAQAHDRPPTARLSGGFGTLTVEGCTAALIGCNGEALRTAEITIDSISVSGVWPEGTEPVSIDETFFWSGRDWYFWHETSERRRKKM</sequence>
<evidence type="ECO:0000313" key="1">
    <source>
        <dbReference type="EMBL" id="MCY1140885.1"/>
    </source>
</evidence>
<reference evidence="1" key="1">
    <citation type="submission" date="2022-11" db="EMBL/GenBank/DDBJ databases">
        <authorList>
            <person name="Somphong A."/>
            <person name="Phongsopitanun W."/>
        </authorList>
    </citation>
    <scope>NUCLEOTIDE SEQUENCE</scope>
    <source>
        <strain evidence="1">Pm04-4</strain>
    </source>
</reference>